<dbReference type="GO" id="GO:0051015">
    <property type="term" value="F:actin filament binding"/>
    <property type="evidence" value="ECO:0007669"/>
    <property type="project" value="TreeGrafter"/>
</dbReference>
<evidence type="ECO:0000256" key="5">
    <source>
        <dbReference type="ARBA" id="ARBA00023175"/>
    </source>
</evidence>
<evidence type="ECO:0000256" key="2">
    <source>
        <dbReference type="ARBA" id="ARBA00022741"/>
    </source>
</evidence>
<dbReference type="SUPFAM" id="SSF52540">
    <property type="entry name" value="P-loop containing nucleoside triphosphate hydrolases"/>
    <property type="match status" value="1"/>
</dbReference>
<dbReference type="GO" id="GO:0000146">
    <property type="term" value="F:microfilament motor activity"/>
    <property type="evidence" value="ECO:0007669"/>
    <property type="project" value="TreeGrafter"/>
</dbReference>
<dbReference type="PROSITE" id="PS51456">
    <property type="entry name" value="MYOSIN_MOTOR"/>
    <property type="match status" value="1"/>
</dbReference>
<evidence type="ECO:0000256" key="3">
    <source>
        <dbReference type="ARBA" id="ARBA00022840"/>
    </source>
</evidence>
<proteinExistence type="inferred from homology"/>
<dbReference type="GO" id="GO:0016459">
    <property type="term" value="C:myosin complex"/>
    <property type="evidence" value="ECO:0007669"/>
    <property type="project" value="UniProtKB-KW"/>
</dbReference>
<evidence type="ECO:0000256" key="4">
    <source>
        <dbReference type="ARBA" id="ARBA00023123"/>
    </source>
</evidence>
<dbReference type="GO" id="GO:0005524">
    <property type="term" value="F:ATP binding"/>
    <property type="evidence" value="ECO:0007669"/>
    <property type="project" value="UniProtKB-UniRule"/>
</dbReference>
<evidence type="ECO:0000259" key="9">
    <source>
        <dbReference type="PROSITE" id="PS51456"/>
    </source>
</evidence>
<comment type="subcellular location">
    <subcellularLocation>
        <location evidence="1">Plastid</location>
        <location evidence="1">Chloroplast</location>
    </subcellularLocation>
</comment>
<reference evidence="11" key="1">
    <citation type="journal article" date="2012" name="Nature">
        <title>Algal genomes reveal evolutionary mosaicism and the fate of nucleomorphs.</title>
        <authorList>
            <consortium name="DOE Joint Genome Institute"/>
            <person name="Curtis B.A."/>
            <person name="Tanifuji G."/>
            <person name="Burki F."/>
            <person name="Gruber A."/>
            <person name="Irimia M."/>
            <person name="Maruyama S."/>
            <person name="Arias M.C."/>
            <person name="Ball S.G."/>
            <person name="Gile G.H."/>
            <person name="Hirakawa Y."/>
            <person name="Hopkins J.F."/>
            <person name="Kuo A."/>
            <person name="Rensing S.A."/>
            <person name="Schmutz J."/>
            <person name="Symeonidi A."/>
            <person name="Elias M."/>
            <person name="Eveleigh R.J."/>
            <person name="Herman E.K."/>
            <person name="Klute M.J."/>
            <person name="Nakayama T."/>
            <person name="Obornik M."/>
            <person name="Reyes-Prieto A."/>
            <person name="Armbrust E.V."/>
            <person name="Aves S.J."/>
            <person name="Beiko R.G."/>
            <person name="Coutinho P."/>
            <person name="Dacks J.B."/>
            <person name="Durnford D.G."/>
            <person name="Fast N.M."/>
            <person name="Green B.R."/>
            <person name="Grisdale C.J."/>
            <person name="Hempel F."/>
            <person name="Henrissat B."/>
            <person name="Hoppner M.P."/>
            <person name="Ishida K."/>
            <person name="Kim E."/>
            <person name="Koreny L."/>
            <person name="Kroth P.G."/>
            <person name="Liu Y."/>
            <person name="Malik S.B."/>
            <person name="Maier U.G."/>
            <person name="McRose D."/>
            <person name="Mock T."/>
            <person name="Neilson J.A."/>
            <person name="Onodera N.T."/>
            <person name="Poole A.M."/>
            <person name="Pritham E.J."/>
            <person name="Richards T.A."/>
            <person name="Rocap G."/>
            <person name="Roy S.W."/>
            <person name="Sarai C."/>
            <person name="Schaack S."/>
            <person name="Shirato S."/>
            <person name="Slamovits C.H."/>
            <person name="Spencer D.F."/>
            <person name="Suzuki S."/>
            <person name="Worden A.Z."/>
            <person name="Zauner S."/>
            <person name="Barry K."/>
            <person name="Bell C."/>
            <person name="Bharti A.K."/>
            <person name="Crow J.A."/>
            <person name="Grimwood J."/>
            <person name="Kramer R."/>
            <person name="Lindquist E."/>
            <person name="Lucas S."/>
            <person name="Salamov A."/>
            <person name="McFadden G.I."/>
            <person name="Lane C.E."/>
            <person name="Keeling P.J."/>
            <person name="Gray M.W."/>
            <person name="Grigoriev I.V."/>
            <person name="Archibald J.M."/>
        </authorList>
    </citation>
    <scope>NUCLEOTIDE SEQUENCE</scope>
    <source>
        <strain evidence="11">CCMP2712</strain>
    </source>
</reference>
<feature type="binding site" evidence="7">
    <location>
        <begin position="17"/>
        <end position="24"/>
    </location>
    <ligand>
        <name>ATP</name>
        <dbReference type="ChEBI" id="CHEBI:30616"/>
    </ligand>
</feature>
<keyword evidence="4 7" id="KW-0518">Myosin</keyword>
<dbReference type="PRINTS" id="PR00193">
    <property type="entry name" value="MYOSINHEAVY"/>
</dbReference>
<dbReference type="Proteomes" id="UP000011087">
    <property type="component" value="Unassembled WGS sequence"/>
</dbReference>
<reference evidence="11" key="2">
    <citation type="submission" date="2012-11" db="EMBL/GenBank/DDBJ databases">
        <authorList>
            <person name="Kuo A."/>
            <person name="Curtis B.A."/>
            <person name="Tanifuji G."/>
            <person name="Burki F."/>
            <person name="Gruber A."/>
            <person name="Irimia M."/>
            <person name="Maruyama S."/>
            <person name="Arias M.C."/>
            <person name="Ball S.G."/>
            <person name="Gile G.H."/>
            <person name="Hirakawa Y."/>
            <person name="Hopkins J.F."/>
            <person name="Rensing S.A."/>
            <person name="Schmutz J."/>
            <person name="Symeonidi A."/>
            <person name="Elias M."/>
            <person name="Eveleigh R.J."/>
            <person name="Herman E.K."/>
            <person name="Klute M.J."/>
            <person name="Nakayama T."/>
            <person name="Obornik M."/>
            <person name="Reyes-Prieto A."/>
            <person name="Armbrust E.V."/>
            <person name="Aves S.J."/>
            <person name="Beiko R.G."/>
            <person name="Coutinho P."/>
            <person name="Dacks J.B."/>
            <person name="Durnford D.G."/>
            <person name="Fast N.M."/>
            <person name="Green B.R."/>
            <person name="Grisdale C."/>
            <person name="Hempe F."/>
            <person name="Henrissat B."/>
            <person name="Hoppner M.P."/>
            <person name="Ishida K.-I."/>
            <person name="Kim E."/>
            <person name="Koreny L."/>
            <person name="Kroth P.G."/>
            <person name="Liu Y."/>
            <person name="Malik S.-B."/>
            <person name="Maier U.G."/>
            <person name="McRose D."/>
            <person name="Mock T."/>
            <person name="Neilson J.A."/>
            <person name="Onodera N.T."/>
            <person name="Poole A.M."/>
            <person name="Pritham E.J."/>
            <person name="Richards T.A."/>
            <person name="Rocap G."/>
            <person name="Roy S.W."/>
            <person name="Sarai C."/>
            <person name="Schaack S."/>
            <person name="Shirato S."/>
            <person name="Slamovits C.H."/>
            <person name="Spencer D.F."/>
            <person name="Suzuki S."/>
            <person name="Worden A.Z."/>
            <person name="Zauner S."/>
            <person name="Barry K."/>
            <person name="Bell C."/>
            <person name="Bharti A.K."/>
            <person name="Crow J.A."/>
            <person name="Grimwood J."/>
            <person name="Kramer R."/>
            <person name="Lindquist E."/>
            <person name="Lucas S."/>
            <person name="Salamov A."/>
            <person name="McFadden G.I."/>
            <person name="Lane C.E."/>
            <person name="Keeling P.J."/>
            <person name="Gray M.W."/>
            <person name="Grigoriev I.V."/>
            <person name="Archibald J.M."/>
        </authorList>
    </citation>
    <scope>NUCLEOTIDE SEQUENCE</scope>
    <source>
        <strain evidence="11">CCMP2712</strain>
    </source>
</reference>
<feature type="region of interest" description="Disordered" evidence="8">
    <location>
        <begin position="144"/>
        <end position="169"/>
    </location>
</feature>
<dbReference type="Gene3D" id="3.40.850.10">
    <property type="entry name" value="Kinesin motor domain"/>
    <property type="match status" value="1"/>
</dbReference>
<keyword evidence="2 7" id="KW-0547">Nucleotide-binding</keyword>
<evidence type="ECO:0000256" key="6">
    <source>
        <dbReference type="ARBA" id="ARBA00023203"/>
    </source>
</evidence>
<dbReference type="EnsemblProtists" id="EKX49299">
    <property type="protein sequence ID" value="EKX49299"/>
    <property type="gene ID" value="GUITHDRAFT_68130"/>
</dbReference>
<evidence type="ECO:0000256" key="7">
    <source>
        <dbReference type="PROSITE-ProRule" id="PRU00782"/>
    </source>
</evidence>
<name>A0A0C3TZG1_GUITC</name>
<dbReference type="InterPro" id="IPR036961">
    <property type="entry name" value="Kinesin_motor_dom_sf"/>
</dbReference>
<evidence type="ECO:0000256" key="8">
    <source>
        <dbReference type="SAM" id="MobiDB-lite"/>
    </source>
</evidence>
<dbReference type="OMA" id="HEIADVH"/>
<evidence type="ECO:0000313" key="10">
    <source>
        <dbReference type="EnsemblProtists" id="EKX49299"/>
    </source>
</evidence>
<keyword evidence="6 7" id="KW-0009">Actin-binding</keyword>
<dbReference type="InterPro" id="IPR001609">
    <property type="entry name" value="Myosin_head_motor_dom-like"/>
</dbReference>
<dbReference type="GO" id="GO:0007015">
    <property type="term" value="P:actin filament organization"/>
    <property type="evidence" value="ECO:0007669"/>
    <property type="project" value="TreeGrafter"/>
</dbReference>
<dbReference type="GO" id="GO:0016020">
    <property type="term" value="C:membrane"/>
    <property type="evidence" value="ECO:0007669"/>
    <property type="project" value="TreeGrafter"/>
</dbReference>
<dbReference type="AlphaFoldDB" id="A0A0C3TZG1"/>
<organism evidence="10 11">
    <name type="scientific">Guillardia theta (strain CCMP2712)</name>
    <name type="common">Cryptophyte</name>
    <dbReference type="NCBI Taxonomy" id="905079"/>
    <lineage>
        <taxon>Eukaryota</taxon>
        <taxon>Cryptophyceae</taxon>
        <taxon>Pyrenomonadales</taxon>
        <taxon>Geminigeraceae</taxon>
        <taxon>Guillardia</taxon>
    </lineage>
</organism>
<keyword evidence="3 7" id="KW-0067">ATP-binding</keyword>
<feature type="compositionally biased region" description="Basic and acidic residues" evidence="8">
    <location>
        <begin position="153"/>
        <end position="166"/>
    </location>
</feature>
<feature type="domain" description="Myosin motor" evidence="9">
    <location>
        <begin position="1"/>
        <end position="523"/>
    </location>
</feature>
<keyword evidence="5 7" id="KW-0505">Motor protein</keyword>
<reference evidence="10" key="3">
    <citation type="submission" date="2016-03" db="UniProtKB">
        <authorList>
            <consortium name="EnsemblProtists"/>
        </authorList>
    </citation>
    <scope>IDENTIFICATION</scope>
</reference>
<keyword evidence="11" id="KW-1185">Reference proteome</keyword>
<dbReference type="GO" id="GO:0009507">
    <property type="term" value="C:chloroplast"/>
    <property type="evidence" value="ECO:0007669"/>
    <property type="project" value="UniProtKB-SubCell"/>
</dbReference>
<sequence length="523" mass="58311">MRRMMVEDVNQSILISGESGAGKTETTKLLLFHLVSLQGCRSSPSKSGSVVKGLEQKVLLSNTILQAFGNAATVRNQNSSRYGKFVSLYFSRADSKYSLQGCSINVFLLERSRVAHVEKGERNFHIFYQYQNCFPPLRSSSLHAPVGSEDNERDGRSTLESTKEAMRGGGLTEEEVDNVMSTVGLILSLGNILFLPVESKNSTVDRSSSSHALLAAAACLQCSCSELEETLCTRKVRLAGEEVGVDRSEERAGEARDGMCKVIYERLFSWLVRRMNLALLSNARGCSVINVLDIFGFESLEVNGFEQLLINYANERLQSLFNNHMFAFEQETYREEGLTFSLVDFVKVEDRQTGLLTLVDEEIRIPGGSDESLMLKVRTIVASKHEKLTVPKRSSLTFVISHYAGQVCYNGTSFVDKNRDAVGRDVLDFFSRCHFRFFRLLFHEIADVHGGGKQPVADCSRGTSKSLVAKFRKQLTSLEGIMGSTQTHFIRCINSNEKKLPDTFDDVFVLKQIRATGILQAAK</sequence>
<dbReference type="PANTHER" id="PTHR13140">
    <property type="entry name" value="MYOSIN"/>
    <property type="match status" value="1"/>
</dbReference>
<dbReference type="Gene3D" id="1.10.10.820">
    <property type="match status" value="1"/>
</dbReference>
<comment type="similarity">
    <text evidence="7">Belongs to the TRAFAC class myosin-kinesin ATPase superfamily. Myosin family.</text>
</comment>
<dbReference type="InterPro" id="IPR027417">
    <property type="entry name" value="P-loop_NTPase"/>
</dbReference>
<dbReference type="SMART" id="SM00242">
    <property type="entry name" value="MYSc"/>
    <property type="match status" value="1"/>
</dbReference>
<dbReference type="Gene3D" id="1.20.120.720">
    <property type="entry name" value="Myosin VI head, motor domain, U50 subdomain"/>
    <property type="match status" value="1"/>
</dbReference>
<dbReference type="CDD" id="cd00124">
    <property type="entry name" value="MYSc"/>
    <property type="match status" value="1"/>
</dbReference>
<feature type="region of interest" description="Actin-binding" evidence="7">
    <location>
        <begin position="475"/>
        <end position="497"/>
    </location>
</feature>
<dbReference type="Pfam" id="PF00063">
    <property type="entry name" value="Myosin_head"/>
    <property type="match status" value="1"/>
</dbReference>
<evidence type="ECO:0000256" key="1">
    <source>
        <dbReference type="ARBA" id="ARBA00004229"/>
    </source>
</evidence>
<protein>
    <recommendedName>
        <fullName evidence="9">Myosin motor domain-containing protein</fullName>
    </recommendedName>
</protein>
<evidence type="ECO:0000313" key="11">
    <source>
        <dbReference type="Proteomes" id="UP000011087"/>
    </source>
</evidence>
<accession>A0A0C3TZG1</accession>
<dbReference type="Gene3D" id="1.20.58.530">
    <property type="match status" value="1"/>
</dbReference>
<dbReference type="PANTHER" id="PTHR13140:SF706">
    <property type="entry name" value="DILUTE CLASS UNCONVENTIONAL MYOSIN, ISOFORM C"/>
    <property type="match status" value="1"/>
</dbReference>